<feature type="domain" description="GBD/FH3" evidence="3">
    <location>
        <begin position="126"/>
        <end position="405"/>
    </location>
</feature>
<dbReference type="SUPFAM" id="SSF48371">
    <property type="entry name" value="ARM repeat"/>
    <property type="match status" value="1"/>
</dbReference>
<feature type="non-terminal residue" evidence="4">
    <location>
        <position position="1"/>
    </location>
</feature>
<evidence type="ECO:0000313" key="5">
    <source>
        <dbReference type="Proteomes" id="UP001357485"/>
    </source>
</evidence>
<dbReference type="Gene3D" id="1.25.10.10">
    <property type="entry name" value="Leucine-rich Repeat Variant"/>
    <property type="match status" value="1"/>
</dbReference>
<evidence type="ECO:0000259" key="3">
    <source>
        <dbReference type="PROSITE" id="PS51232"/>
    </source>
</evidence>
<organism evidence="4 5">
    <name type="scientific">Cryomyces antarcticus</name>
    <dbReference type="NCBI Taxonomy" id="329879"/>
    <lineage>
        <taxon>Eukaryota</taxon>
        <taxon>Fungi</taxon>
        <taxon>Dikarya</taxon>
        <taxon>Ascomycota</taxon>
        <taxon>Pezizomycotina</taxon>
        <taxon>Dothideomycetes</taxon>
        <taxon>Dothideomycetes incertae sedis</taxon>
        <taxon>Cryomyces</taxon>
    </lineage>
</organism>
<keyword evidence="5" id="KW-1185">Reference proteome</keyword>
<dbReference type="InterPro" id="IPR010473">
    <property type="entry name" value="GTPase-bd"/>
</dbReference>
<name>A0ABR0M516_9PEZI</name>
<comment type="caution">
    <text evidence="4">The sequence shown here is derived from an EMBL/GenBank/DDBJ whole genome shotgun (WGS) entry which is preliminary data.</text>
</comment>
<dbReference type="InterPro" id="IPR014768">
    <property type="entry name" value="GBD/FH3_dom"/>
</dbReference>
<dbReference type="EMBL" id="JAVRRA010001128">
    <property type="protein sequence ID" value="KAK5281580.1"/>
    <property type="molecule type" value="Genomic_DNA"/>
</dbReference>
<dbReference type="PANTHER" id="PTHR47102">
    <property type="entry name" value="PROTEIN BNI1"/>
    <property type="match status" value="1"/>
</dbReference>
<dbReference type="InterPro" id="IPR011989">
    <property type="entry name" value="ARM-like"/>
</dbReference>
<dbReference type="PROSITE" id="PS51232">
    <property type="entry name" value="GBD_FH3"/>
    <property type="match status" value="1"/>
</dbReference>
<dbReference type="Pfam" id="PF06371">
    <property type="entry name" value="Drf_GBD"/>
    <property type="match status" value="1"/>
</dbReference>
<accession>A0ABR0M516</accession>
<gene>
    <name evidence="4" type="ORF">LTR16_006214</name>
</gene>
<protein>
    <recommendedName>
        <fullName evidence="3">GBD/FH3 domain-containing protein</fullName>
    </recommendedName>
</protein>
<dbReference type="PANTHER" id="PTHR47102:SF2">
    <property type="entry name" value="PROTEIN BNI1"/>
    <property type="match status" value="1"/>
</dbReference>
<feature type="region of interest" description="Disordered" evidence="2">
    <location>
        <begin position="1"/>
        <end position="55"/>
    </location>
</feature>
<sequence>LPRDRESLSGRSDIQRLAYSSHPDRGIQPAPIRHVPSDRSPSINTRSSSEERSIYSNYSPQRGLSLAQQPNQSQASFASYGNDQAAHSLNHSSSRQQHNPGLLYAHQPSAYNSTASFANTEGFLLTRPADDRIIEREFLNLINKRGWSSIPEAAKRQMEAYPVSKKWTLVHQDQLQEYQEHQKRKTLARSTISGPDGLTADKAQEDGSPEWYVKKVMDNSITAQQLQSLSVSLRTQPIGWVKQYVEAQGQVALTSVLAKINRRQGQGPAPSNSSSDRDLDREYDIVKCLKALMNNKYGADNALTHGSVVTALAASLISPRLNTRKLVSEVLTFLCHWADGQGHTKVLQALDQLKSSQGETGKFDAWMRIVEVTIDGRGKMGSLVGASDEVRSGGIGMENLLMEYA</sequence>
<evidence type="ECO:0000256" key="2">
    <source>
        <dbReference type="SAM" id="MobiDB-lite"/>
    </source>
</evidence>
<evidence type="ECO:0000256" key="1">
    <source>
        <dbReference type="ARBA" id="ARBA00037935"/>
    </source>
</evidence>
<dbReference type="InterPro" id="IPR051661">
    <property type="entry name" value="Actin_filament_regulator"/>
</dbReference>
<reference evidence="4 5" key="1">
    <citation type="submission" date="2023-08" db="EMBL/GenBank/DDBJ databases">
        <title>Black Yeasts Isolated from many extreme environments.</title>
        <authorList>
            <person name="Coleine C."/>
            <person name="Stajich J.E."/>
            <person name="Selbmann L."/>
        </authorList>
    </citation>
    <scope>NUCLEOTIDE SEQUENCE [LARGE SCALE GENOMIC DNA]</scope>
    <source>
        <strain evidence="4 5">CCFEE 536</strain>
    </source>
</reference>
<dbReference type="SMART" id="SM01140">
    <property type="entry name" value="Drf_GBD"/>
    <property type="match status" value="1"/>
</dbReference>
<proteinExistence type="inferred from homology"/>
<dbReference type="Proteomes" id="UP001357485">
    <property type="component" value="Unassembled WGS sequence"/>
</dbReference>
<comment type="similarity">
    <text evidence="1">Belongs to the formin homology family. BNI1 subfamily.</text>
</comment>
<evidence type="ECO:0000313" key="4">
    <source>
        <dbReference type="EMBL" id="KAK5281580.1"/>
    </source>
</evidence>
<feature type="non-terminal residue" evidence="4">
    <location>
        <position position="405"/>
    </location>
</feature>
<dbReference type="InterPro" id="IPR016024">
    <property type="entry name" value="ARM-type_fold"/>
</dbReference>
<feature type="region of interest" description="Disordered" evidence="2">
    <location>
        <begin position="181"/>
        <end position="205"/>
    </location>
</feature>